<dbReference type="Pfam" id="PF00704">
    <property type="entry name" value="Glyco_hydro_18"/>
    <property type="match status" value="1"/>
</dbReference>
<keyword evidence="3 5" id="KW-0378">Hydrolase</keyword>
<dbReference type="RefSeq" id="WP_249892394.1">
    <property type="nucleotide sequence ID" value="NZ_CP082904.1"/>
</dbReference>
<dbReference type="PROSITE" id="PS01095">
    <property type="entry name" value="GH18_1"/>
    <property type="match status" value="1"/>
</dbReference>
<dbReference type="PROSITE" id="PS51910">
    <property type="entry name" value="GH18_2"/>
    <property type="match status" value="1"/>
</dbReference>
<dbReference type="InterPro" id="IPR001579">
    <property type="entry name" value="Glyco_hydro_18_chit_AS"/>
</dbReference>
<dbReference type="InterPro" id="IPR001223">
    <property type="entry name" value="Glyco_hydro18_cat"/>
</dbReference>
<evidence type="ECO:0000256" key="1">
    <source>
        <dbReference type="ARBA" id="ARBA00000822"/>
    </source>
</evidence>
<evidence type="ECO:0000313" key="9">
    <source>
        <dbReference type="EMBL" id="UQY43731.1"/>
    </source>
</evidence>
<dbReference type="PANTHER" id="PTHR11177:SF317">
    <property type="entry name" value="CHITINASE 12-RELATED"/>
    <property type="match status" value="1"/>
</dbReference>
<dbReference type="CDD" id="cd00598">
    <property type="entry name" value="GH18_chitinase-like"/>
    <property type="match status" value="1"/>
</dbReference>
<evidence type="ECO:0000313" key="10">
    <source>
        <dbReference type="Proteomes" id="UP001056635"/>
    </source>
</evidence>
<organism evidence="9 10">
    <name type="scientific">Mixta hanseatica</name>
    <dbReference type="NCBI Taxonomy" id="2872648"/>
    <lineage>
        <taxon>Bacteria</taxon>
        <taxon>Pseudomonadati</taxon>
        <taxon>Pseudomonadota</taxon>
        <taxon>Gammaproteobacteria</taxon>
        <taxon>Enterobacterales</taxon>
        <taxon>Erwiniaceae</taxon>
        <taxon>Mixta</taxon>
    </lineage>
</organism>
<dbReference type="InterPro" id="IPR011583">
    <property type="entry name" value="Chitinase_II/V-like_cat"/>
</dbReference>
<feature type="domain" description="GH18" evidence="8">
    <location>
        <begin position="26"/>
        <end position="361"/>
    </location>
</feature>
<evidence type="ECO:0000259" key="8">
    <source>
        <dbReference type="PROSITE" id="PS51910"/>
    </source>
</evidence>
<dbReference type="SUPFAM" id="SSF51445">
    <property type="entry name" value="(Trans)glycosidases"/>
    <property type="match status" value="1"/>
</dbReference>
<proteinExistence type="inferred from homology"/>
<feature type="chain" id="PRO_5045228438" description="chitinase" evidence="7">
    <location>
        <begin position="24"/>
        <end position="597"/>
    </location>
</feature>
<keyword evidence="10" id="KW-1185">Reference proteome</keyword>
<dbReference type="SMART" id="SM00636">
    <property type="entry name" value="Glyco_18"/>
    <property type="match status" value="1"/>
</dbReference>
<feature type="signal peptide" evidence="7">
    <location>
        <begin position="1"/>
        <end position="23"/>
    </location>
</feature>
<dbReference type="GO" id="GO:0016787">
    <property type="term" value="F:hydrolase activity"/>
    <property type="evidence" value="ECO:0007669"/>
    <property type="project" value="UniProtKB-KW"/>
</dbReference>
<keyword evidence="7" id="KW-0732">Signal</keyword>
<reference evidence="9" key="1">
    <citation type="submission" date="2021-09" db="EMBL/GenBank/DDBJ databases">
        <title>First case of bloodstream infection caused by Mixta hanseatica sp. nov., a member of the Erwiniaceae family.</title>
        <authorList>
            <person name="Both A."/>
            <person name="Huang J."/>
            <person name="Wenzel P."/>
            <person name="Aepfelbacher M."/>
            <person name="Rohde H."/>
            <person name="Christner M."/>
            <person name="Hentschke M."/>
        </authorList>
    </citation>
    <scope>NUCLEOTIDE SEQUENCE</scope>
    <source>
        <strain evidence="9">X22927</strain>
    </source>
</reference>
<protein>
    <recommendedName>
        <fullName evidence="2">chitinase</fullName>
        <ecNumber evidence="2">3.2.1.14</ecNumber>
    </recommendedName>
</protein>
<dbReference type="Gene3D" id="3.20.20.80">
    <property type="entry name" value="Glycosidases"/>
    <property type="match status" value="1"/>
</dbReference>
<name>A0ABY4R5W6_9GAMM</name>
<comment type="catalytic activity">
    <reaction evidence="1">
        <text>Random endo-hydrolysis of N-acetyl-beta-D-glucosaminide (1-&gt;4)-beta-linkages in chitin and chitodextrins.</text>
        <dbReference type="EC" id="3.2.1.14"/>
    </reaction>
</comment>
<evidence type="ECO:0000256" key="2">
    <source>
        <dbReference type="ARBA" id="ARBA00012729"/>
    </source>
</evidence>
<sequence>MNKKLMALLLGGLFTAQAGLTHAAENRVVSYLTMWTSYSATELSEKLPVSKTDTFLLSFGEWSADGSVTFSENALTPPEWDTYYLPTPYVSWTTLKHDHPDKKVMVAFGGQTYESIWSHLDNPEQREKIAQSLASLLEKPFPVYKKNLKLTEVVGECHQMEWESSCNLNNYQYAGDVYLDGIDFDFEKANRLTETENQNLLALVSRLRELVGNKKLLSLTTYHVGADPENCANPSVMEQCSYIEPSRSSHHGEVTNLLKKSSKLFDFFNVMTYDAGKNFRYQVAMENYAKAIGDKSKVLVGATINQQWGPEGPFVETEENNLERASWQAKNGYGGIFVWALGQSTQNLPLTTQAEYVGRLADAAASALQEENKPGGETEGNISESIALTVPDVTQGPVLSWVDYQKGGEIRLYTTDQDMQDHYTVKLNGNYVYSVDGGTAYYSYKVENDDNVNTIIHQFTPDEFKPGDLLTLHKEGHADALQTITIGDDVRYSDDDAVVAVSALANSEKVTVTLNKALYSKANRYIVLLNGNYLMESFAGNAYYASVNREATGGVELSTSARIKAGDKIEVLRASGKPGVQGYSTSVIHTAYATAGN</sequence>
<evidence type="ECO:0000256" key="4">
    <source>
        <dbReference type="ARBA" id="ARBA00023295"/>
    </source>
</evidence>
<evidence type="ECO:0000256" key="5">
    <source>
        <dbReference type="RuleBase" id="RU000489"/>
    </source>
</evidence>
<evidence type="ECO:0000256" key="3">
    <source>
        <dbReference type="ARBA" id="ARBA00022801"/>
    </source>
</evidence>
<dbReference type="Proteomes" id="UP001056635">
    <property type="component" value="Chromosome"/>
</dbReference>
<keyword evidence="4 5" id="KW-0326">Glycosidase</keyword>
<comment type="similarity">
    <text evidence="6">Belongs to the glycosyl hydrolase 18 family.</text>
</comment>
<evidence type="ECO:0000256" key="6">
    <source>
        <dbReference type="RuleBase" id="RU004453"/>
    </source>
</evidence>
<dbReference type="EC" id="3.2.1.14" evidence="2"/>
<gene>
    <name evidence="9" type="ORF">K6958_18025</name>
</gene>
<accession>A0ABY4R5W6</accession>
<dbReference type="InterPro" id="IPR050314">
    <property type="entry name" value="Glycosyl_Hydrlase_18"/>
</dbReference>
<dbReference type="PANTHER" id="PTHR11177">
    <property type="entry name" value="CHITINASE"/>
    <property type="match status" value="1"/>
</dbReference>
<dbReference type="EMBL" id="CP082904">
    <property type="protein sequence ID" value="UQY43731.1"/>
    <property type="molecule type" value="Genomic_DNA"/>
</dbReference>
<evidence type="ECO:0000256" key="7">
    <source>
        <dbReference type="SAM" id="SignalP"/>
    </source>
</evidence>
<dbReference type="InterPro" id="IPR017853">
    <property type="entry name" value="GH"/>
</dbReference>